<dbReference type="Proteomes" id="UP000609530">
    <property type="component" value="Unassembled WGS sequence"/>
</dbReference>
<name>A0ABS6QFT2_9PSED</name>
<evidence type="ECO:0000313" key="2">
    <source>
        <dbReference type="Proteomes" id="UP000609530"/>
    </source>
</evidence>
<dbReference type="EMBL" id="JABWRZ020000002">
    <property type="protein sequence ID" value="MBV4493064.1"/>
    <property type="molecule type" value="Genomic_DNA"/>
</dbReference>
<accession>A0ABS6QFT2</accession>
<dbReference type="RefSeq" id="WP_186673890.1">
    <property type="nucleotide sequence ID" value="NZ_JABWRZ020000002.1"/>
</dbReference>
<evidence type="ECO:0008006" key="3">
    <source>
        <dbReference type="Google" id="ProtNLM"/>
    </source>
</evidence>
<protein>
    <recommendedName>
        <fullName evidence="3">Phage tail protein</fullName>
    </recommendedName>
</protein>
<reference evidence="1 2" key="1">
    <citation type="journal article" date="2020" name="Microorganisms">
        <title>Reliable Identification of Environmental Pseudomonas Isolates Using the rpoD Gene.</title>
        <authorList>
            <consortium name="The Broad Institute Genome Sequencing Platform"/>
            <person name="Girard L."/>
            <person name="Lood C."/>
            <person name="Rokni-Zadeh H."/>
            <person name="van Noort V."/>
            <person name="Lavigne R."/>
            <person name="De Mot R."/>
        </authorList>
    </citation>
    <scope>NUCLEOTIDE SEQUENCE [LARGE SCALE GENOMIC DNA]</scope>
    <source>
        <strain evidence="1 2">RD9SR1</strain>
    </source>
</reference>
<gene>
    <name evidence="1" type="ORF">HU760_020960</name>
</gene>
<organism evidence="1 2">
    <name type="scientific">Pseudomonas oryzicola</name>
    <dbReference type="NCBI Taxonomy" id="485876"/>
    <lineage>
        <taxon>Bacteria</taxon>
        <taxon>Pseudomonadati</taxon>
        <taxon>Pseudomonadota</taxon>
        <taxon>Gammaproteobacteria</taxon>
        <taxon>Pseudomonadales</taxon>
        <taxon>Pseudomonadaceae</taxon>
        <taxon>Pseudomonas</taxon>
    </lineage>
</organism>
<evidence type="ECO:0000313" key="1">
    <source>
        <dbReference type="EMBL" id="MBV4493064.1"/>
    </source>
</evidence>
<comment type="caution">
    <text evidence="1">The sequence shown here is derived from an EMBL/GenBank/DDBJ whole genome shotgun (WGS) entry which is preliminary data.</text>
</comment>
<sequence>MTAHESLSFTATLLVNGHPLTVLSDAAEGIIQVPHPDSSLGMMDIAQALGVLSGPDEAWDAAREAGHVDFHLKSEISPTLFYFRHSDQGYHLYVRSGAHYGQAVFKSKYGVANVAPVEGAVPTPWLLRLAHTGQTVTLANLPNDFAMLNLECATSAQSLATNLIGDGEGGYLITRRSVPATSLRLNIVERGVDWAQG</sequence>
<proteinExistence type="predicted"/>
<keyword evidence="2" id="KW-1185">Reference proteome</keyword>